<dbReference type="Proteomes" id="UP000247792">
    <property type="component" value="Unassembled WGS sequence"/>
</dbReference>
<gene>
    <name evidence="1" type="ORF">DFR42_11657</name>
</gene>
<accession>A0A318J9M6</accession>
<evidence type="ECO:0000313" key="2">
    <source>
        <dbReference type="Proteomes" id="UP000247792"/>
    </source>
</evidence>
<organism evidence="1 2">
    <name type="scientific">Undibacterium pigrum</name>
    <dbReference type="NCBI Taxonomy" id="401470"/>
    <lineage>
        <taxon>Bacteria</taxon>
        <taxon>Pseudomonadati</taxon>
        <taxon>Pseudomonadota</taxon>
        <taxon>Betaproteobacteria</taxon>
        <taxon>Burkholderiales</taxon>
        <taxon>Oxalobacteraceae</taxon>
        <taxon>Undibacterium</taxon>
    </lineage>
</organism>
<sequence>TFDALLAQSGTDIVTLIGQFMNSPEYLARFMA</sequence>
<protein>
    <submittedName>
        <fullName evidence="1">Uncharacterized protein</fullName>
    </submittedName>
</protein>
<dbReference type="EMBL" id="QJKB01000016">
    <property type="protein sequence ID" value="PXX37362.1"/>
    <property type="molecule type" value="Genomic_DNA"/>
</dbReference>
<proteinExistence type="predicted"/>
<name>A0A318J9M6_9BURK</name>
<feature type="non-terminal residue" evidence="1">
    <location>
        <position position="1"/>
    </location>
</feature>
<evidence type="ECO:0000313" key="1">
    <source>
        <dbReference type="EMBL" id="PXX37362.1"/>
    </source>
</evidence>
<reference evidence="1 2" key="1">
    <citation type="submission" date="2018-05" db="EMBL/GenBank/DDBJ databases">
        <title>Genomic Encyclopedia of Type Strains, Phase IV (KMG-IV): sequencing the most valuable type-strain genomes for metagenomic binning, comparative biology and taxonomic classification.</title>
        <authorList>
            <person name="Goeker M."/>
        </authorList>
    </citation>
    <scope>NUCLEOTIDE SEQUENCE [LARGE SCALE GENOMIC DNA]</scope>
    <source>
        <strain evidence="1 2">DSM 19792</strain>
    </source>
</reference>
<dbReference type="AlphaFoldDB" id="A0A318J9M6"/>
<keyword evidence="2" id="KW-1185">Reference proteome</keyword>
<comment type="caution">
    <text evidence="1">The sequence shown here is derived from an EMBL/GenBank/DDBJ whole genome shotgun (WGS) entry which is preliminary data.</text>
</comment>